<name>A0A9W6GHV7_9BACT</name>
<sequence length="123" mass="14446">MNEGLKALMRQLYAQRRLDTDYIFINPKTGTRLTEFKRSFATALKKAGIRDFRFHDLRHTFASQLIMKGADLKTVQELLGHRTLTMTLRYSHLSQSHKKEAVKLLDRGDNKTFYHNFYHSGIK</sequence>
<dbReference type="AlphaFoldDB" id="A0A9W6GHV7"/>
<protein>
    <recommendedName>
        <fullName evidence="2">Tyr recombinase domain-containing protein</fullName>
    </recommendedName>
</protein>
<dbReference type="InterPro" id="IPR013762">
    <property type="entry name" value="Integrase-like_cat_sf"/>
</dbReference>
<dbReference type="Gene3D" id="1.10.443.10">
    <property type="entry name" value="Intergrase catalytic core"/>
    <property type="match status" value="1"/>
</dbReference>
<dbReference type="SUPFAM" id="SSF56349">
    <property type="entry name" value="DNA breaking-rejoining enzymes"/>
    <property type="match status" value="1"/>
</dbReference>
<dbReference type="GO" id="GO:0015074">
    <property type="term" value="P:DNA integration"/>
    <property type="evidence" value="ECO:0007669"/>
    <property type="project" value="InterPro"/>
</dbReference>
<dbReference type="GO" id="GO:0006310">
    <property type="term" value="P:DNA recombination"/>
    <property type="evidence" value="ECO:0007669"/>
    <property type="project" value="UniProtKB-KW"/>
</dbReference>
<dbReference type="Pfam" id="PF00589">
    <property type="entry name" value="Phage_integrase"/>
    <property type="match status" value="1"/>
</dbReference>
<comment type="caution">
    <text evidence="3">The sequence shown here is derived from an EMBL/GenBank/DDBJ whole genome shotgun (WGS) entry which is preliminary data.</text>
</comment>
<dbReference type="InterPro" id="IPR050090">
    <property type="entry name" value="Tyrosine_recombinase_XerCD"/>
</dbReference>
<organism evidence="3 4">
    <name type="scientific">Thermodesulfovibrio yellowstonii</name>
    <dbReference type="NCBI Taxonomy" id="28262"/>
    <lineage>
        <taxon>Bacteria</taxon>
        <taxon>Pseudomonadati</taxon>
        <taxon>Nitrospirota</taxon>
        <taxon>Thermodesulfovibrionia</taxon>
        <taxon>Thermodesulfovibrionales</taxon>
        <taxon>Thermodesulfovibrionaceae</taxon>
        <taxon>Thermodesulfovibrio</taxon>
    </lineage>
</organism>
<dbReference type="PROSITE" id="PS51898">
    <property type="entry name" value="TYR_RECOMBINASE"/>
    <property type="match status" value="1"/>
</dbReference>
<evidence type="ECO:0000313" key="3">
    <source>
        <dbReference type="EMBL" id="GLI54322.1"/>
    </source>
</evidence>
<keyword evidence="4" id="KW-1185">Reference proteome</keyword>
<dbReference type="Proteomes" id="UP001144297">
    <property type="component" value="Unassembled WGS sequence"/>
</dbReference>
<dbReference type="GO" id="GO:0003677">
    <property type="term" value="F:DNA binding"/>
    <property type="evidence" value="ECO:0007669"/>
    <property type="project" value="InterPro"/>
</dbReference>
<dbReference type="PANTHER" id="PTHR30349:SF64">
    <property type="entry name" value="PROPHAGE INTEGRASE INTD-RELATED"/>
    <property type="match status" value="1"/>
</dbReference>
<dbReference type="InterPro" id="IPR011010">
    <property type="entry name" value="DNA_brk_join_enz"/>
</dbReference>
<dbReference type="PANTHER" id="PTHR30349">
    <property type="entry name" value="PHAGE INTEGRASE-RELATED"/>
    <property type="match status" value="1"/>
</dbReference>
<dbReference type="EMBL" id="BSDX01000001">
    <property type="protein sequence ID" value="GLI54322.1"/>
    <property type="molecule type" value="Genomic_DNA"/>
</dbReference>
<accession>A0A9W6GHV7</accession>
<evidence type="ECO:0000256" key="1">
    <source>
        <dbReference type="ARBA" id="ARBA00023172"/>
    </source>
</evidence>
<reference evidence="3" key="1">
    <citation type="submission" date="2022-12" db="EMBL/GenBank/DDBJ databases">
        <title>Reference genome sequencing for broad-spectrum identification of bacterial and archaeal isolates by mass spectrometry.</title>
        <authorList>
            <person name="Sekiguchi Y."/>
            <person name="Tourlousse D.M."/>
        </authorList>
    </citation>
    <scope>NUCLEOTIDE SEQUENCE</scope>
    <source>
        <strain evidence="3">TSL-P1</strain>
    </source>
</reference>
<feature type="domain" description="Tyr recombinase" evidence="2">
    <location>
        <begin position="1"/>
        <end position="103"/>
    </location>
</feature>
<keyword evidence="1" id="KW-0233">DNA recombination</keyword>
<evidence type="ECO:0000259" key="2">
    <source>
        <dbReference type="PROSITE" id="PS51898"/>
    </source>
</evidence>
<gene>
    <name evidence="3" type="ORF">TISLANDTSLP1_20150</name>
</gene>
<dbReference type="InterPro" id="IPR002104">
    <property type="entry name" value="Integrase_catalytic"/>
</dbReference>
<proteinExistence type="predicted"/>
<dbReference type="CDD" id="cd00796">
    <property type="entry name" value="INT_Rci_Hp1_C"/>
    <property type="match status" value="1"/>
</dbReference>
<evidence type="ECO:0000313" key="4">
    <source>
        <dbReference type="Proteomes" id="UP001144297"/>
    </source>
</evidence>